<dbReference type="EMBL" id="PJAI02000001">
    <property type="protein sequence ID" value="TYK67397.1"/>
    <property type="molecule type" value="Genomic_DNA"/>
</dbReference>
<evidence type="ECO:0000313" key="1">
    <source>
        <dbReference type="EMBL" id="TYK67397.1"/>
    </source>
</evidence>
<organism evidence="1 2">
    <name type="scientific">Colwellia echini</name>
    <dbReference type="NCBI Taxonomy" id="1982103"/>
    <lineage>
        <taxon>Bacteria</taxon>
        <taxon>Pseudomonadati</taxon>
        <taxon>Pseudomonadota</taxon>
        <taxon>Gammaproteobacteria</taxon>
        <taxon>Alteromonadales</taxon>
        <taxon>Colwelliaceae</taxon>
        <taxon>Colwellia</taxon>
    </lineage>
</organism>
<keyword evidence="2" id="KW-1185">Reference proteome</keyword>
<name>A0ABY3N1N3_9GAMM</name>
<reference evidence="1 2" key="1">
    <citation type="submission" date="2019-08" db="EMBL/GenBank/DDBJ databases">
        <title>Microbe sample from Colwellia echini.</title>
        <authorList>
            <person name="Christiansen L."/>
            <person name="Pathiraja D."/>
            <person name="Schultz-Johansen M."/>
            <person name="Choi I.-G."/>
            <person name="Stougaard P."/>
        </authorList>
    </citation>
    <scope>NUCLEOTIDE SEQUENCE [LARGE SCALE GENOMIC DNA]</scope>
    <source>
        <strain evidence="1 2">A3</strain>
    </source>
</reference>
<accession>A0ABY3N1N3</accession>
<proteinExistence type="predicted"/>
<gene>
    <name evidence="1" type="ORF">CWS31_002410</name>
</gene>
<protein>
    <recommendedName>
        <fullName evidence="3">Orphan protein</fullName>
    </recommendedName>
</protein>
<evidence type="ECO:0000313" key="2">
    <source>
        <dbReference type="Proteomes" id="UP000815846"/>
    </source>
</evidence>
<dbReference type="Proteomes" id="UP000815846">
    <property type="component" value="Unassembled WGS sequence"/>
</dbReference>
<evidence type="ECO:0008006" key="3">
    <source>
        <dbReference type="Google" id="ProtNLM"/>
    </source>
</evidence>
<dbReference type="RefSeq" id="WP_101343503.1">
    <property type="nucleotide sequence ID" value="NZ_PJAI02000001.1"/>
</dbReference>
<sequence length="297" mass="32991">MLSNFFKTKPVIDEDSKAWILDTFAWCITQLDGDFFKNNSQLILPNNSFFPGSANSVEEMANAIFTNTLKYTGLSAWPIRLVAAQSFTQKPMPLLTFSSRLRGDDAIIRANNTHSSVNYKVEGKEVLPAIDIAFHQSQLNQPQDLIAYLVQIQASILVAQHEANINTNSSSDAYSQNDNYLFPPGGKEVLPQTIDLVACFMGFGVIFSNTAYQFKGGCGSCNKQSLNRPAALPELETVYALALFCVLKGETVKPASMKQVKKTLKSHLQKPFRNAVKEITLYLQQTTNPTYLQLMAI</sequence>
<comment type="caution">
    <text evidence="1">The sequence shown here is derived from an EMBL/GenBank/DDBJ whole genome shotgun (WGS) entry which is preliminary data.</text>
</comment>